<feature type="compositionally biased region" description="Basic residues" evidence="1">
    <location>
        <begin position="371"/>
        <end position="384"/>
    </location>
</feature>
<evidence type="ECO:0000313" key="3">
    <source>
        <dbReference type="EMBL" id="CCD15655.1"/>
    </source>
</evidence>
<comment type="caution">
    <text evidence="3">The sequence shown here is derived from an EMBL/GenBank/DDBJ whole genome shotgun (WGS) entry which is preliminary data.</text>
</comment>
<dbReference type="VEuPathDB" id="TriTrypDB:TcIL3000_0_06730"/>
<protein>
    <submittedName>
        <fullName evidence="3">WGS project CAEQ00000000 data, annotated contig 257</fullName>
    </submittedName>
</protein>
<evidence type="ECO:0000313" key="4">
    <source>
        <dbReference type="Proteomes" id="UP000000702"/>
    </source>
</evidence>
<dbReference type="EMBL" id="CAEQ01002001">
    <property type="protein sequence ID" value="CCD15655.1"/>
    <property type="molecule type" value="Genomic_DNA"/>
</dbReference>
<keyword evidence="4" id="KW-1185">Reference proteome</keyword>
<sequence>MFSSLVWRMTPSRTLLSTLLAPHAVTTAAAIVPTSRGLISRDANEESQGSSQFGEGGAITVSQRLPQPSRLYRHSLQPSPFLADVDVPVSSHITKSKEAHFPSGVAHEQDDKSNSKFLSSSAVSSNVLQTVEDPRVHIWRDEEKLLRVSVERLQAERELAEMRRGCEDELLALREGLKAREGQVERIVRRAKKESAARPFSLASATTTMTHAISGTGDWAVADFDKDAVDRLCDRYDAESDVFTLNEMSAEELKPKTRQRTCTSLQDSDDSGGDSVDAGDEDDFEMLVTAPVRRRGRRKAASTEVVSRPAKRGRKPSVATKESKGKGVKKRTPPASCNTMPRSGRKSGTGRASTSARRSAESGRGAVARVPRSKGPAKHHQQHGKQREDKAASGRGRGRPRKTPSEKHQSPSSSKRRGANKAAEVVAMEDPENAVARPRRGRPPKALMVTPAPQQWDLFAEID</sequence>
<feature type="signal peptide" evidence="2">
    <location>
        <begin position="1"/>
        <end position="30"/>
    </location>
</feature>
<reference evidence="3 4" key="2">
    <citation type="journal article" date="2012" name="Proc. Natl. Acad. Sci. U.S.A.">
        <title>Antigenic diversity is generated by distinct evolutionary mechanisms in African trypanosome species.</title>
        <authorList>
            <person name="Jackson A.P."/>
            <person name="Berry A."/>
            <person name="Aslett M."/>
            <person name="Allison H.C."/>
            <person name="Burton P."/>
            <person name="Vavrova-Anderson J."/>
            <person name="Brown R."/>
            <person name="Browne H."/>
            <person name="Corton N."/>
            <person name="Hauser H."/>
            <person name="Gamble J."/>
            <person name="Gilderthorp R."/>
            <person name="Marcello L."/>
            <person name="McQuillan J."/>
            <person name="Otto T.D."/>
            <person name="Quail M.A."/>
            <person name="Sanders M.J."/>
            <person name="van Tonder A."/>
            <person name="Ginger M.L."/>
            <person name="Field M.C."/>
            <person name="Barry J.D."/>
            <person name="Hertz-Fowler C."/>
            <person name="Berriman M."/>
        </authorList>
    </citation>
    <scope>NUCLEOTIDE SEQUENCE [LARGE SCALE GENOMIC DNA]</scope>
    <source>
        <strain evidence="3 4">IL3000</strain>
    </source>
</reference>
<reference evidence="4" key="1">
    <citation type="submission" date="2011-07" db="EMBL/GenBank/DDBJ databases">
        <title>Divergent evolution of antigenic variation in African trypanosomes.</title>
        <authorList>
            <person name="Jackson A.P."/>
            <person name="Berry A."/>
            <person name="Allison H.C."/>
            <person name="Burton P."/>
            <person name="Anderson J."/>
            <person name="Aslett M."/>
            <person name="Brown R."/>
            <person name="Corton N."/>
            <person name="Harris D."/>
            <person name="Hauser H."/>
            <person name="Gamble J."/>
            <person name="Gilderthorp R."/>
            <person name="McQuillan J."/>
            <person name="Quail M.A."/>
            <person name="Sanders M."/>
            <person name="Van Tonder A."/>
            <person name="Ginger M.L."/>
            <person name="Donelson J.E."/>
            <person name="Field M.C."/>
            <person name="Barry J.D."/>
            <person name="Berriman M."/>
            <person name="Hertz-Fowler C."/>
        </authorList>
    </citation>
    <scope>NUCLEOTIDE SEQUENCE [LARGE SCALE GENOMIC DNA]</scope>
    <source>
        <strain evidence="4">IL3000</strain>
    </source>
</reference>
<evidence type="ECO:0000256" key="2">
    <source>
        <dbReference type="SAM" id="SignalP"/>
    </source>
</evidence>
<name>F9WEE8_TRYCI</name>
<gene>
    <name evidence="3" type="ORF">TCIL3000_0_06730</name>
</gene>
<dbReference type="AlphaFoldDB" id="F9WEE8"/>
<feature type="compositionally biased region" description="Low complexity" evidence="1">
    <location>
        <begin position="349"/>
        <end position="369"/>
    </location>
</feature>
<evidence type="ECO:0000256" key="1">
    <source>
        <dbReference type="SAM" id="MobiDB-lite"/>
    </source>
</evidence>
<keyword evidence="2" id="KW-0732">Signal</keyword>
<proteinExistence type="predicted"/>
<feature type="chain" id="PRO_5003390251" evidence="2">
    <location>
        <begin position="31"/>
        <end position="463"/>
    </location>
</feature>
<dbReference type="Proteomes" id="UP000000702">
    <property type="component" value="Unassembled WGS sequence"/>
</dbReference>
<accession>F9WEE8</accession>
<feature type="region of interest" description="Disordered" evidence="1">
    <location>
        <begin position="98"/>
        <end position="118"/>
    </location>
</feature>
<feature type="region of interest" description="Disordered" evidence="1">
    <location>
        <begin position="254"/>
        <end position="450"/>
    </location>
</feature>
<feature type="compositionally biased region" description="Acidic residues" evidence="1">
    <location>
        <begin position="267"/>
        <end position="285"/>
    </location>
</feature>
<organism evidence="3 4">
    <name type="scientific">Trypanosoma congolense (strain IL3000)</name>
    <dbReference type="NCBI Taxonomy" id="1068625"/>
    <lineage>
        <taxon>Eukaryota</taxon>
        <taxon>Discoba</taxon>
        <taxon>Euglenozoa</taxon>
        <taxon>Kinetoplastea</taxon>
        <taxon>Metakinetoplastina</taxon>
        <taxon>Trypanosomatida</taxon>
        <taxon>Trypanosomatidae</taxon>
        <taxon>Trypanosoma</taxon>
        <taxon>Nannomonas</taxon>
    </lineage>
</organism>